<dbReference type="PANTHER" id="PTHR12110">
    <property type="entry name" value="HYDROXYPYRUVATE ISOMERASE"/>
    <property type="match status" value="1"/>
</dbReference>
<evidence type="ECO:0000313" key="2">
    <source>
        <dbReference type="EMBL" id="OLF54863.1"/>
    </source>
</evidence>
<reference evidence="2 3" key="1">
    <citation type="submission" date="2016-12" db="EMBL/GenBank/DDBJ databases">
        <authorList>
            <person name="Song W.-J."/>
            <person name="Kurnit D.M."/>
        </authorList>
    </citation>
    <scope>NUCLEOTIDE SEQUENCE [LARGE SCALE GENOMIC DNA]</scope>
    <source>
        <strain evidence="2 3">PCL1601</strain>
    </source>
</reference>
<dbReference type="Pfam" id="PF01261">
    <property type="entry name" value="AP_endonuc_2"/>
    <property type="match status" value="1"/>
</dbReference>
<comment type="caution">
    <text evidence="2">The sequence shown here is derived from an EMBL/GenBank/DDBJ whole genome shotgun (WGS) entry which is preliminary data.</text>
</comment>
<dbReference type="GO" id="GO:0016853">
    <property type="term" value="F:isomerase activity"/>
    <property type="evidence" value="ECO:0007669"/>
    <property type="project" value="UniProtKB-KW"/>
</dbReference>
<proteinExistence type="predicted"/>
<dbReference type="EMBL" id="MSCT01000008">
    <property type="protein sequence ID" value="OLF54863.1"/>
    <property type="molecule type" value="Genomic_DNA"/>
</dbReference>
<dbReference type="InterPro" id="IPR050312">
    <property type="entry name" value="IolE/XylAMocC-like"/>
</dbReference>
<dbReference type="AlphaFoldDB" id="A0A1Q8EST7"/>
<dbReference type="Gene3D" id="3.20.20.150">
    <property type="entry name" value="Divalent-metal-dependent TIM barrel enzymes"/>
    <property type="match status" value="1"/>
</dbReference>
<organism evidence="2 3">
    <name type="scientific">Pseudomonas chlororaphis</name>
    <dbReference type="NCBI Taxonomy" id="587753"/>
    <lineage>
        <taxon>Bacteria</taxon>
        <taxon>Pseudomonadati</taxon>
        <taxon>Pseudomonadota</taxon>
        <taxon>Gammaproteobacteria</taxon>
        <taxon>Pseudomonadales</taxon>
        <taxon>Pseudomonadaceae</taxon>
        <taxon>Pseudomonas</taxon>
    </lineage>
</organism>
<protein>
    <submittedName>
        <fullName evidence="2">Xylose isomerase</fullName>
    </submittedName>
</protein>
<feature type="domain" description="Xylose isomerase-like TIM barrel" evidence="1">
    <location>
        <begin position="30"/>
        <end position="253"/>
    </location>
</feature>
<dbReference type="PANTHER" id="PTHR12110:SF53">
    <property type="entry name" value="BLR5974 PROTEIN"/>
    <property type="match status" value="1"/>
</dbReference>
<gene>
    <name evidence="2" type="ORF">BTN82_07610</name>
</gene>
<accession>A0A1Q8EST7</accession>
<dbReference type="RefSeq" id="WP_075118546.1">
    <property type="nucleotide sequence ID" value="NZ_MSCT01000008.1"/>
</dbReference>
<dbReference type="Proteomes" id="UP000185578">
    <property type="component" value="Unassembled WGS sequence"/>
</dbReference>
<evidence type="ECO:0000313" key="3">
    <source>
        <dbReference type="Proteomes" id="UP000185578"/>
    </source>
</evidence>
<sequence>MEIGFMQGRLCDRVDGKIQAFPWRDWASEFEVAQGLGVRLMEWTLDQERLYENPLMTEAGRQRINQLSQAHGLRVLSLTGDCFMQAPFYKAQGAERASLLQDLEAILDAAQSVGIVYVLIPLVDNGSLTCPEEEAALLEGLLPLRERLVEGGLKIVFESDFSAERLARFIARFPADAFGINYDIGNSAALGYCATEEIAAYGARIYNVHVKDRVLAGTTVPLGTGNADFDQVFAALHKTGYTGHFILQTARADDGDHAGAVARYRDMTQAWWNTHES</sequence>
<evidence type="ECO:0000259" key="1">
    <source>
        <dbReference type="Pfam" id="PF01261"/>
    </source>
</evidence>
<dbReference type="InterPro" id="IPR036237">
    <property type="entry name" value="Xyl_isomerase-like_sf"/>
</dbReference>
<dbReference type="InterPro" id="IPR013022">
    <property type="entry name" value="Xyl_isomerase-like_TIM-brl"/>
</dbReference>
<name>A0A1Q8EST7_9PSED</name>
<keyword evidence="2" id="KW-0413">Isomerase</keyword>
<dbReference type="SUPFAM" id="SSF51658">
    <property type="entry name" value="Xylose isomerase-like"/>
    <property type="match status" value="1"/>
</dbReference>